<dbReference type="InterPro" id="IPR001604">
    <property type="entry name" value="Endo_G_ENPP1-like_dom"/>
</dbReference>
<keyword evidence="14" id="KW-1185">Reference proteome</keyword>
<keyword evidence="5 10" id="KW-0255">Endonuclease</keyword>
<dbReference type="GO" id="GO:0046872">
    <property type="term" value="F:metal ion binding"/>
    <property type="evidence" value="ECO:0007669"/>
    <property type="project" value="UniProtKB-KW"/>
</dbReference>
<dbReference type="HOGENOM" id="CLU_055174_2_0_10"/>
<dbReference type="Pfam" id="PF01223">
    <property type="entry name" value="Endonuclease_NS"/>
    <property type="match status" value="1"/>
</dbReference>
<evidence type="ECO:0000256" key="8">
    <source>
        <dbReference type="PIRSR" id="PIRSR640255-1"/>
    </source>
</evidence>
<dbReference type="InterPro" id="IPR044929">
    <property type="entry name" value="DNA/RNA_non-sp_Endonuclease_sf"/>
</dbReference>
<dbReference type="InterPro" id="IPR018524">
    <property type="entry name" value="DNA/RNA_endonuclease_AS"/>
</dbReference>
<dbReference type="SUPFAM" id="SSF54060">
    <property type="entry name" value="His-Me finger endonucleases"/>
    <property type="match status" value="1"/>
</dbReference>
<evidence type="ECO:0000256" key="1">
    <source>
        <dbReference type="ARBA" id="ARBA00001946"/>
    </source>
</evidence>
<dbReference type="GO" id="GO:0016787">
    <property type="term" value="F:hydrolase activity"/>
    <property type="evidence" value="ECO:0007669"/>
    <property type="project" value="UniProtKB-KW"/>
</dbReference>
<evidence type="ECO:0000259" key="11">
    <source>
        <dbReference type="SMART" id="SM00477"/>
    </source>
</evidence>
<comment type="similarity">
    <text evidence="2 10">Belongs to the DNA/RNA non-specific endonuclease family.</text>
</comment>
<dbReference type="Gene3D" id="3.40.570.10">
    <property type="entry name" value="Extracellular Endonuclease, subunit A"/>
    <property type="match status" value="1"/>
</dbReference>
<dbReference type="PROSITE" id="PS01070">
    <property type="entry name" value="NUCLEASE_NON_SPEC"/>
    <property type="match status" value="1"/>
</dbReference>
<feature type="binding site" evidence="9">
    <location>
        <position position="146"/>
    </location>
    <ligand>
        <name>Mg(2+)</name>
        <dbReference type="ChEBI" id="CHEBI:18420"/>
        <note>catalytic</note>
    </ligand>
</feature>
<dbReference type="PANTHER" id="PTHR13966">
    <property type="entry name" value="ENDONUCLEASE RELATED"/>
    <property type="match status" value="1"/>
</dbReference>
<dbReference type="InterPro" id="IPR044925">
    <property type="entry name" value="His-Me_finger_sf"/>
</dbReference>
<protein>
    <recommendedName>
        <fullName evidence="10">Endonuclease</fullName>
        <ecNumber evidence="10">3.1.30.-</ecNumber>
    </recommendedName>
</protein>
<keyword evidence="7" id="KW-0460">Magnesium</keyword>
<keyword evidence="6 10" id="KW-0378">Hydrolase</keyword>
<dbReference type="SMART" id="SM00477">
    <property type="entry name" value="NUC"/>
    <property type="match status" value="1"/>
</dbReference>
<dbReference type="GeneID" id="60758251"/>
<reference evidence="13 14" key="1">
    <citation type="journal article" date="2012" name="J. Bacteriol.">
        <title>Genome Sequence of the Fish Pathogen Flavobacterium columnare ATCC 49512.</title>
        <authorList>
            <person name="Tekedar H.C."/>
            <person name="Karsi A."/>
            <person name="Gillaspy A.F."/>
            <person name="Dyer D.W."/>
            <person name="Benton N.R."/>
            <person name="Zaitshik J."/>
            <person name="Vamenta S."/>
            <person name="Banes M.M."/>
            <person name="Gulsoy N."/>
            <person name="Aboko-Cole M."/>
            <person name="Waldbieser G.C."/>
            <person name="Lawrence M.L."/>
        </authorList>
    </citation>
    <scope>NUCLEOTIDE SEQUENCE [LARGE SCALE GENOMIC DNA]</scope>
    <source>
        <strain evidence="14">ATCC 49512 / CIP 103533 / TG 44/87</strain>
    </source>
</reference>
<dbReference type="InterPro" id="IPR040255">
    <property type="entry name" value="Non-specific_endonuclease"/>
</dbReference>
<dbReference type="SMART" id="SM00892">
    <property type="entry name" value="Endonuclease_NS"/>
    <property type="match status" value="1"/>
</dbReference>
<dbReference type="EMBL" id="CP003222">
    <property type="protein sequence ID" value="AEW85671.1"/>
    <property type="molecule type" value="Genomic_DNA"/>
</dbReference>
<dbReference type="STRING" id="1041826.FCOL_04185"/>
<evidence type="ECO:0000256" key="9">
    <source>
        <dbReference type="PIRSR" id="PIRSR640255-2"/>
    </source>
</evidence>
<accession>G8X6T6</accession>
<dbReference type="AlphaFoldDB" id="G8X6T6"/>
<evidence type="ECO:0000259" key="12">
    <source>
        <dbReference type="SMART" id="SM00892"/>
    </source>
</evidence>
<comment type="cofactor">
    <cofactor evidence="1 10">
        <name>Mg(2+)</name>
        <dbReference type="ChEBI" id="CHEBI:18420"/>
    </cofactor>
</comment>
<evidence type="ECO:0000256" key="7">
    <source>
        <dbReference type="ARBA" id="ARBA00022842"/>
    </source>
</evidence>
<dbReference type="eggNOG" id="COG1864">
    <property type="taxonomic scope" value="Bacteria"/>
</dbReference>
<gene>
    <name evidence="13" type="ordered locus">FCOL_04185</name>
</gene>
<evidence type="ECO:0000313" key="13">
    <source>
        <dbReference type="EMBL" id="AEW85671.1"/>
    </source>
</evidence>
<feature type="active site" description="Proton acceptor" evidence="8">
    <location>
        <position position="115"/>
    </location>
</feature>
<dbReference type="EC" id="3.1.30.-" evidence="10"/>
<feature type="domain" description="DNA/RNA non-specific endonuclease/pyrophosphatase/phosphodiesterase" evidence="12">
    <location>
        <begin position="53"/>
        <end position="246"/>
    </location>
</feature>
<dbReference type="InterPro" id="IPR020821">
    <property type="entry name" value="ENPP1-3/EXOG-like_nuc-like"/>
</dbReference>
<keyword evidence="3 10" id="KW-0540">Nuclease</keyword>
<dbReference type="Proteomes" id="UP000005638">
    <property type="component" value="Chromosome"/>
</dbReference>
<keyword evidence="4 9" id="KW-0479">Metal-binding</keyword>
<evidence type="ECO:0000313" key="14">
    <source>
        <dbReference type="Proteomes" id="UP000005638"/>
    </source>
</evidence>
<dbReference type="PROSITE" id="PS51257">
    <property type="entry name" value="PROKAR_LIPOPROTEIN"/>
    <property type="match status" value="1"/>
</dbReference>
<dbReference type="CDD" id="cd00091">
    <property type="entry name" value="NUC"/>
    <property type="match status" value="1"/>
</dbReference>
<organism evidence="13 14">
    <name type="scientific">Flavobacterium columnare (strain ATCC 49512 / CIP 103533 / TG 44/87)</name>
    <dbReference type="NCBI Taxonomy" id="1041826"/>
    <lineage>
        <taxon>Bacteria</taxon>
        <taxon>Pseudomonadati</taxon>
        <taxon>Bacteroidota</taxon>
        <taxon>Flavobacteriia</taxon>
        <taxon>Flavobacteriales</taxon>
        <taxon>Flavobacteriaceae</taxon>
        <taxon>Flavobacterium</taxon>
    </lineage>
</organism>
<evidence type="ECO:0000256" key="4">
    <source>
        <dbReference type="ARBA" id="ARBA00022723"/>
    </source>
</evidence>
<evidence type="ECO:0000256" key="6">
    <source>
        <dbReference type="ARBA" id="ARBA00022801"/>
    </source>
</evidence>
<feature type="domain" description="ENPP1-3/EXOG-like endonuclease/phosphodiesterase" evidence="11">
    <location>
        <begin position="54"/>
        <end position="246"/>
    </location>
</feature>
<evidence type="ECO:0000256" key="2">
    <source>
        <dbReference type="ARBA" id="ARBA00010052"/>
    </source>
</evidence>
<dbReference type="PANTHER" id="PTHR13966:SF5">
    <property type="entry name" value="ENDONUCLEASE G, MITOCHONDRIAL"/>
    <property type="match status" value="1"/>
</dbReference>
<dbReference type="GO" id="GO:0003676">
    <property type="term" value="F:nucleic acid binding"/>
    <property type="evidence" value="ECO:0007669"/>
    <property type="project" value="InterPro"/>
</dbReference>
<sequence>MNKMKGVFIVFIVLQLLVLSCKKEEELEEANFIHQEKKSDFLLPESKKGQVIDHNYYSLSYREEHEQAEWVAYWLNRKDVVSIHRKRPYFINDPMIVSRSASWKNYIRSGYDRGHLCPAGDRRFSKQAFEETFYTSNVTPQKKDFNAGIWNRLEQKVRYWAKKYNELYVVTGGVLSQKLNHIGKENVTVPNYFYKIVLNKRGDTYHGIAFLLPHEDSDRPLYEFVVSIDKIEQLTEIDFFPKLPDEIENRLERNQSYREWRF</sequence>
<dbReference type="RefSeq" id="WP_014164952.1">
    <property type="nucleotide sequence ID" value="NC_016510.2"/>
</dbReference>
<dbReference type="GO" id="GO:0004519">
    <property type="term" value="F:endonuclease activity"/>
    <property type="evidence" value="ECO:0007669"/>
    <property type="project" value="UniProtKB-UniRule"/>
</dbReference>
<name>G8X6T6_FLACA</name>
<dbReference type="KEGG" id="fco:FCOL_04185"/>
<evidence type="ECO:0000256" key="10">
    <source>
        <dbReference type="RuleBase" id="RU366055"/>
    </source>
</evidence>
<evidence type="ECO:0000256" key="3">
    <source>
        <dbReference type="ARBA" id="ARBA00022722"/>
    </source>
</evidence>
<evidence type="ECO:0000256" key="5">
    <source>
        <dbReference type="ARBA" id="ARBA00022759"/>
    </source>
</evidence>
<proteinExistence type="inferred from homology"/>